<dbReference type="RefSeq" id="WP_076929353.1">
    <property type="nucleotide sequence ID" value="NZ_LT605205.1"/>
</dbReference>
<dbReference type="AlphaFoldDB" id="A0A1R3SY37"/>
<proteinExistence type="predicted"/>
<gene>
    <name evidence="1" type="ORF">PSM36_1004</name>
</gene>
<organism evidence="1 2">
    <name type="scientific">Proteiniphilum saccharofermentans</name>
    <dbReference type="NCBI Taxonomy" id="1642647"/>
    <lineage>
        <taxon>Bacteria</taxon>
        <taxon>Pseudomonadati</taxon>
        <taxon>Bacteroidota</taxon>
        <taxon>Bacteroidia</taxon>
        <taxon>Bacteroidales</taxon>
        <taxon>Dysgonomonadaceae</taxon>
        <taxon>Proteiniphilum</taxon>
    </lineage>
</organism>
<reference evidence="1 2" key="1">
    <citation type="submission" date="2016-08" db="EMBL/GenBank/DDBJ databases">
        <authorList>
            <person name="Seilhamer J.J."/>
        </authorList>
    </citation>
    <scope>NUCLEOTIDE SEQUENCE [LARGE SCALE GENOMIC DNA]</scope>
    <source>
        <strain evidence="1">M3/6</strain>
    </source>
</reference>
<dbReference type="KEGG" id="psac:PSM36_1004"/>
<protein>
    <submittedName>
        <fullName evidence="1">Uncharacterized protein</fullName>
    </submittedName>
</protein>
<keyword evidence="2" id="KW-1185">Reference proteome</keyword>
<dbReference type="Proteomes" id="UP000187464">
    <property type="component" value="Chromosome I"/>
</dbReference>
<accession>A0A1R3SY37</accession>
<dbReference type="EMBL" id="LT605205">
    <property type="protein sequence ID" value="SCD19830.1"/>
    <property type="molecule type" value="Genomic_DNA"/>
</dbReference>
<dbReference type="STRING" id="1642647.PSM36_1004"/>
<sequence length="231" mass="26617">MPYRRLPNTDSARIRALRSAVEKAADTDFQELSFSTGTLDEAKSVLAHFEHLSARYQQLYDTQVKAGRSFTGKTKNARMYISHFIQVLYMCAMRSEIKQEHLALYGLGKSNMVVPELTSNEQLLEWGQKIIDGESQRISQGGVPVYNPSIAKVKVMFTLFKEGYQTQKLHQKATSRVLEEVAAYREKVDKIILEIWEEVEKHNSGLSPEKRLARNREYGIVYYYRKGEIVE</sequence>
<evidence type="ECO:0000313" key="2">
    <source>
        <dbReference type="Proteomes" id="UP000187464"/>
    </source>
</evidence>
<name>A0A1R3SY37_9BACT</name>
<evidence type="ECO:0000313" key="1">
    <source>
        <dbReference type="EMBL" id="SCD19830.1"/>
    </source>
</evidence>